<proteinExistence type="predicted"/>
<feature type="region of interest" description="Disordered" evidence="1">
    <location>
        <begin position="40"/>
        <end position="75"/>
    </location>
</feature>
<feature type="compositionally biased region" description="Basic and acidic residues" evidence="1">
    <location>
        <begin position="54"/>
        <end position="64"/>
    </location>
</feature>
<protein>
    <submittedName>
        <fullName evidence="2">Uncharacterized protein</fullName>
    </submittedName>
</protein>
<evidence type="ECO:0000313" key="3">
    <source>
        <dbReference type="Proteomes" id="UP000026962"/>
    </source>
</evidence>
<evidence type="ECO:0000313" key="2">
    <source>
        <dbReference type="EnsemblPlants" id="OPUNC08G01220.3"/>
    </source>
</evidence>
<dbReference type="Proteomes" id="UP000026962">
    <property type="component" value="Chromosome 8"/>
</dbReference>
<evidence type="ECO:0000256" key="1">
    <source>
        <dbReference type="SAM" id="MobiDB-lite"/>
    </source>
</evidence>
<reference evidence="2" key="1">
    <citation type="submission" date="2015-04" db="UniProtKB">
        <authorList>
            <consortium name="EnsemblPlants"/>
        </authorList>
    </citation>
    <scope>IDENTIFICATION</scope>
</reference>
<sequence>MSTHPSGVANSSPTRGARCTLAGAASDMGGRRPSELASELGEFRWSGGGGGGRARSEGDGERFPVGHAQDGAHAA</sequence>
<dbReference type="EnsemblPlants" id="OPUNC08G01220.3">
    <property type="protein sequence ID" value="OPUNC08G01220.3"/>
    <property type="gene ID" value="OPUNC08G01220"/>
</dbReference>
<dbReference type="Gramene" id="OPUNC08G01220.3">
    <property type="protein sequence ID" value="OPUNC08G01220.3"/>
    <property type="gene ID" value="OPUNC08G01220"/>
</dbReference>
<dbReference type="HOGENOM" id="CLU_2675377_0_0_1"/>
<dbReference type="AlphaFoldDB" id="A0A0E0LQP7"/>
<organism evidence="2">
    <name type="scientific">Oryza punctata</name>
    <name type="common">Red rice</name>
    <dbReference type="NCBI Taxonomy" id="4537"/>
    <lineage>
        <taxon>Eukaryota</taxon>
        <taxon>Viridiplantae</taxon>
        <taxon>Streptophyta</taxon>
        <taxon>Embryophyta</taxon>
        <taxon>Tracheophyta</taxon>
        <taxon>Spermatophyta</taxon>
        <taxon>Magnoliopsida</taxon>
        <taxon>Liliopsida</taxon>
        <taxon>Poales</taxon>
        <taxon>Poaceae</taxon>
        <taxon>BOP clade</taxon>
        <taxon>Oryzoideae</taxon>
        <taxon>Oryzeae</taxon>
        <taxon>Oryzinae</taxon>
        <taxon>Oryza</taxon>
    </lineage>
</organism>
<name>A0A0E0LQP7_ORYPU</name>
<accession>A0A0E0LQP7</accession>
<reference evidence="2" key="2">
    <citation type="submission" date="2018-05" db="EMBL/GenBank/DDBJ databases">
        <title>OpunRS2 (Oryza punctata Reference Sequence Version 2).</title>
        <authorList>
            <person name="Zhang J."/>
            <person name="Kudrna D."/>
            <person name="Lee S."/>
            <person name="Talag J."/>
            <person name="Welchert J."/>
            <person name="Wing R.A."/>
        </authorList>
    </citation>
    <scope>NUCLEOTIDE SEQUENCE [LARGE SCALE GENOMIC DNA]</scope>
</reference>
<keyword evidence="3" id="KW-1185">Reference proteome</keyword>